<comment type="caution">
    <text evidence="3">The sequence shown here is derived from an EMBL/GenBank/DDBJ whole genome shotgun (WGS) entry which is preliminary data.</text>
</comment>
<sequence>MRTFAAVGSSSGGHFSWWATGLIVLIGIPLTLWRLRRGGPGPQMNWIPRSMRGRANKTYRKHGWQEPFDDEGNRNPDRTVL</sequence>
<feature type="compositionally biased region" description="Basic and acidic residues" evidence="1">
    <location>
        <begin position="71"/>
        <end position="81"/>
    </location>
</feature>
<dbReference type="EMBL" id="JAROAV010000001">
    <property type="protein sequence ID" value="MDF8262666.1"/>
    <property type="molecule type" value="Genomic_DNA"/>
</dbReference>
<keyword evidence="2" id="KW-1133">Transmembrane helix</keyword>
<dbReference type="RefSeq" id="WP_275237258.1">
    <property type="nucleotide sequence ID" value="NZ_JARFJC010000014.1"/>
</dbReference>
<reference evidence="3 4" key="1">
    <citation type="submission" date="2023-03" db="EMBL/GenBank/DDBJ databases">
        <title>YIM 133296 draft genome.</title>
        <authorList>
            <person name="Xiong L."/>
        </authorList>
    </citation>
    <scope>NUCLEOTIDE SEQUENCE [LARGE SCALE GENOMIC DNA]</scope>
    <source>
        <strain evidence="3 4">YIM 133296</strain>
    </source>
</reference>
<keyword evidence="4" id="KW-1185">Reference proteome</keyword>
<protein>
    <submittedName>
        <fullName evidence="3">Uncharacterized protein</fullName>
    </submittedName>
</protein>
<name>A0ABT6C1G6_9MICO</name>
<keyword evidence="2" id="KW-0472">Membrane</keyword>
<evidence type="ECO:0000256" key="1">
    <source>
        <dbReference type="SAM" id="MobiDB-lite"/>
    </source>
</evidence>
<evidence type="ECO:0000313" key="3">
    <source>
        <dbReference type="EMBL" id="MDF8262666.1"/>
    </source>
</evidence>
<evidence type="ECO:0000313" key="4">
    <source>
        <dbReference type="Proteomes" id="UP001528912"/>
    </source>
</evidence>
<gene>
    <name evidence="3" type="ORF">P4R38_00215</name>
</gene>
<organism evidence="3 4">
    <name type="scientific">Luteipulveratus flavus</name>
    <dbReference type="NCBI Taxonomy" id="3031728"/>
    <lineage>
        <taxon>Bacteria</taxon>
        <taxon>Bacillati</taxon>
        <taxon>Actinomycetota</taxon>
        <taxon>Actinomycetes</taxon>
        <taxon>Micrococcales</taxon>
        <taxon>Dermacoccaceae</taxon>
        <taxon>Luteipulveratus</taxon>
    </lineage>
</organism>
<dbReference type="Proteomes" id="UP001528912">
    <property type="component" value="Unassembled WGS sequence"/>
</dbReference>
<accession>A0ABT6C1G6</accession>
<evidence type="ECO:0000256" key="2">
    <source>
        <dbReference type="SAM" id="Phobius"/>
    </source>
</evidence>
<feature type="transmembrane region" description="Helical" evidence="2">
    <location>
        <begin position="15"/>
        <end position="35"/>
    </location>
</feature>
<keyword evidence="2" id="KW-0812">Transmembrane</keyword>
<proteinExistence type="predicted"/>
<feature type="region of interest" description="Disordered" evidence="1">
    <location>
        <begin position="58"/>
        <end position="81"/>
    </location>
</feature>